<keyword evidence="1" id="KW-0175">Coiled coil</keyword>
<organism evidence="2">
    <name type="scientific">marine metagenome</name>
    <dbReference type="NCBI Taxonomy" id="408172"/>
    <lineage>
        <taxon>unclassified sequences</taxon>
        <taxon>metagenomes</taxon>
        <taxon>ecological metagenomes</taxon>
    </lineage>
</organism>
<feature type="coiled-coil region" evidence="1">
    <location>
        <begin position="68"/>
        <end position="95"/>
    </location>
</feature>
<evidence type="ECO:0000313" key="2">
    <source>
        <dbReference type="EMBL" id="SVD61732.1"/>
    </source>
</evidence>
<sequence length="239" mass="28904">MNQMTNKEMKNMLDTIDHNWSMSSYYINKLITNLENSSEEEIEYEILEELFDKMNLNSLTTDKYDYIKKKYSKAYEQYQRKQDEEDKRLNELIDQQEKKYPGKERQSIIMDALDEFSDVHEIQYLSDEYTWTEERAAELHIKKEWIDKDASISRSAEFDDETPELRLRKNIKRAITKYVDLLAEFEMFSFQDSNEYVDPDEEIPMVEHKTEIKYEMLQYFDTLCNFRDQVGKPRNMPSA</sequence>
<dbReference type="AlphaFoldDB" id="A0A382WSF1"/>
<reference evidence="2" key="1">
    <citation type="submission" date="2018-05" db="EMBL/GenBank/DDBJ databases">
        <authorList>
            <person name="Lanie J.A."/>
            <person name="Ng W.-L."/>
            <person name="Kazmierczak K.M."/>
            <person name="Andrzejewski T.M."/>
            <person name="Davidsen T.M."/>
            <person name="Wayne K.J."/>
            <person name="Tettelin H."/>
            <person name="Glass J.I."/>
            <person name="Rusch D."/>
            <person name="Podicherti R."/>
            <person name="Tsui H.-C.T."/>
            <person name="Winkler M.E."/>
        </authorList>
    </citation>
    <scope>NUCLEOTIDE SEQUENCE</scope>
</reference>
<accession>A0A382WSF1</accession>
<evidence type="ECO:0000256" key="1">
    <source>
        <dbReference type="SAM" id="Coils"/>
    </source>
</evidence>
<proteinExistence type="predicted"/>
<dbReference type="EMBL" id="UINC01162142">
    <property type="protein sequence ID" value="SVD61732.1"/>
    <property type="molecule type" value="Genomic_DNA"/>
</dbReference>
<gene>
    <name evidence="2" type="ORF">METZ01_LOCUS414586</name>
</gene>
<name>A0A382WSF1_9ZZZZ</name>
<protein>
    <submittedName>
        <fullName evidence="2">Uncharacterized protein</fullName>
    </submittedName>
</protein>